<gene>
    <name evidence="1" type="ORF">S01H1_09426</name>
</gene>
<dbReference type="Gene3D" id="3.30.70.1120">
    <property type="entry name" value="TT1725-like"/>
    <property type="match status" value="1"/>
</dbReference>
<dbReference type="AlphaFoldDB" id="X0T8U8"/>
<dbReference type="PANTHER" id="PTHR36441">
    <property type="entry name" value="HYPOTHETICAL CYTOSOLIC PROTEIN"/>
    <property type="match status" value="1"/>
</dbReference>
<accession>X0T8U8</accession>
<dbReference type="PANTHER" id="PTHR36441:SF1">
    <property type="entry name" value="DUF503 DOMAIN-CONTAINING PROTEIN"/>
    <property type="match status" value="1"/>
</dbReference>
<evidence type="ECO:0008006" key="2">
    <source>
        <dbReference type="Google" id="ProtNLM"/>
    </source>
</evidence>
<organism evidence="1">
    <name type="scientific">marine sediment metagenome</name>
    <dbReference type="NCBI Taxonomy" id="412755"/>
    <lineage>
        <taxon>unclassified sequences</taxon>
        <taxon>metagenomes</taxon>
        <taxon>ecological metagenomes</taxon>
    </lineage>
</organism>
<dbReference type="SUPFAM" id="SSF103007">
    <property type="entry name" value="Hypothetical protein TT1725"/>
    <property type="match status" value="1"/>
</dbReference>
<dbReference type="InterPro" id="IPR007546">
    <property type="entry name" value="DUF503"/>
</dbReference>
<reference evidence="1" key="1">
    <citation type="journal article" date="2014" name="Front. Microbiol.">
        <title>High frequency of phylogenetically diverse reductive dehalogenase-homologous genes in deep subseafloor sedimentary metagenomes.</title>
        <authorList>
            <person name="Kawai M."/>
            <person name="Futagami T."/>
            <person name="Toyoda A."/>
            <person name="Takaki Y."/>
            <person name="Nishi S."/>
            <person name="Hori S."/>
            <person name="Arai W."/>
            <person name="Tsubouchi T."/>
            <person name="Morono Y."/>
            <person name="Uchiyama I."/>
            <person name="Ito T."/>
            <person name="Fujiyama A."/>
            <person name="Inagaki F."/>
            <person name="Takami H."/>
        </authorList>
    </citation>
    <scope>NUCLEOTIDE SEQUENCE</scope>
    <source>
        <strain evidence="1">Expedition CK06-06</strain>
    </source>
</reference>
<dbReference type="InterPro" id="IPR036746">
    <property type="entry name" value="TT1725-like_sf"/>
</dbReference>
<sequence length="95" mass="10861">MRVSVCQIELRLPENQSLKGKRQVIKSIITRLQNKFNISVAEVDNQDLWQLATLGVACVSNHRRHAAETLTNVVKFIVRNYPDVELLSSKIETFP</sequence>
<evidence type="ECO:0000313" key="1">
    <source>
        <dbReference type="EMBL" id="GAF83761.1"/>
    </source>
</evidence>
<protein>
    <recommendedName>
        <fullName evidence="2">YlxP-like protein</fullName>
    </recommendedName>
</protein>
<proteinExistence type="predicted"/>
<name>X0T8U8_9ZZZZ</name>
<dbReference type="EMBL" id="BARS01004817">
    <property type="protein sequence ID" value="GAF83761.1"/>
    <property type="molecule type" value="Genomic_DNA"/>
</dbReference>
<dbReference type="Pfam" id="PF04456">
    <property type="entry name" value="DUF503"/>
    <property type="match status" value="1"/>
</dbReference>
<comment type="caution">
    <text evidence="1">The sequence shown here is derived from an EMBL/GenBank/DDBJ whole genome shotgun (WGS) entry which is preliminary data.</text>
</comment>